<dbReference type="SUPFAM" id="SSF52743">
    <property type="entry name" value="Subtilisin-like"/>
    <property type="match status" value="1"/>
</dbReference>
<comment type="caution">
    <text evidence="4">Lacks conserved residue(s) required for the propagation of feature annotation.</text>
</comment>
<accession>A0ABV7J812</accession>
<dbReference type="PROSITE" id="PS00138">
    <property type="entry name" value="SUBTILASE_SER"/>
    <property type="match status" value="1"/>
</dbReference>
<dbReference type="Gene3D" id="3.40.50.200">
    <property type="entry name" value="Peptidase S8/S53 domain"/>
    <property type="match status" value="1"/>
</dbReference>
<dbReference type="PRINTS" id="PR00723">
    <property type="entry name" value="SUBTILISIN"/>
</dbReference>
<keyword evidence="1" id="KW-0645">Protease</keyword>
<comment type="caution">
    <text evidence="6">The sequence shown here is derived from an EMBL/GenBank/DDBJ whole genome shotgun (WGS) entry which is preliminary data.</text>
</comment>
<keyword evidence="2 6" id="KW-0378">Hydrolase</keyword>
<keyword evidence="3" id="KW-0720">Serine protease</keyword>
<comment type="similarity">
    <text evidence="4">Belongs to the peptidase S8 family.</text>
</comment>
<dbReference type="EMBL" id="JBHRTS010000003">
    <property type="protein sequence ID" value="MFC3194064.1"/>
    <property type="molecule type" value="Genomic_DNA"/>
</dbReference>
<feature type="domain" description="Peptidase S8/S53" evidence="5">
    <location>
        <begin position="246"/>
        <end position="482"/>
    </location>
</feature>
<evidence type="ECO:0000256" key="3">
    <source>
        <dbReference type="ARBA" id="ARBA00022825"/>
    </source>
</evidence>
<proteinExistence type="inferred from homology"/>
<evidence type="ECO:0000313" key="7">
    <source>
        <dbReference type="Proteomes" id="UP001595533"/>
    </source>
</evidence>
<reference evidence="7" key="1">
    <citation type="journal article" date="2019" name="Int. J. Syst. Evol. Microbiol.">
        <title>The Global Catalogue of Microorganisms (GCM) 10K type strain sequencing project: providing services to taxonomists for standard genome sequencing and annotation.</title>
        <authorList>
            <consortium name="The Broad Institute Genomics Platform"/>
            <consortium name="The Broad Institute Genome Sequencing Center for Infectious Disease"/>
            <person name="Wu L."/>
            <person name="Ma J."/>
        </authorList>
    </citation>
    <scope>NUCLEOTIDE SEQUENCE [LARGE SCALE GENOMIC DNA]</scope>
    <source>
        <strain evidence="7">KCTC 42953</strain>
    </source>
</reference>
<dbReference type="CDD" id="cd04843">
    <property type="entry name" value="Peptidases_S8_11"/>
    <property type="match status" value="1"/>
</dbReference>
<dbReference type="PROSITE" id="PS51892">
    <property type="entry name" value="SUBTILASE"/>
    <property type="match status" value="1"/>
</dbReference>
<protein>
    <submittedName>
        <fullName evidence="6">S8 family peptidase</fullName>
        <ecNumber evidence="6">3.4.-.-</ecNumber>
    </submittedName>
</protein>
<organism evidence="6 7">
    <name type="scientific">Marinicella sediminis</name>
    <dbReference type="NCBI Taxonomy" id="1792834"/>
    <lineage>
        <taxon>Bacteria</taxon>
        <taxon>Pseudomonadati</taxon>
        <taxon>Pseudomonadota</taxon>
        <taxon>Gammaproteobacteria</taxon>
        <taxon>Lysobacterales</taxon>
        <taxon>Marinicellaceae</taxon>
        <taxon>Marinicella</taxon>
    </lineage>
</organism>
<dbReference type="EC" id="3.4.-.-" evidence="6"/>
<dbReference type="InterPro" id="IPR034073">
    <property type="entry name" value="Subtilisin_DY-like_dom"/>
</dbReference>
<evidence type="ECO:0000259" key="5">
    <source>
        <dbReference type="Pfam" id="PF00082"/>
    </source>
</evidence>
<gene>
    <name evidence="6" type="ORF">ACFODZ_07410</name>
</gene>
<evidence type="ECO:0000256" key="2">
    <source>
        <dbReference type="ARBA" id="ARBA00022801"/>
    </source>
</evidence>
<dbReference type="RefSeq" id="WP_077412070.1">
    <property type="nucleotide sequence ID" value="NZ_JBHRTS010000003.1"/>
</dbReference>
<evidence type="ECO:0000256" key="4">
    <source>
        <dbReference type="PROSITE-ProRule" id="PRU01240"/>
    </source>
</evidence>
<dbReference type="Pfam" id="PF00082">
    <property type="entry name" value="Peptidase_S8"/>
    <property type="match status" value="1"/>
</dbReference>
<dbReference type="GO" id="GO:0016787">
    <property type="term" value="F:hydrolase activity"/>
    <property type="evidence" value="ECO:0007669"/>
    <property type="project" value="UniProtKB-KW"/>
</dbReference>
<dbReference type="InterPro" id="IPR000209">
    <property type="entry name" value="Peptidase_S8/S53_dom"/>
</dbReference>
<sequence>MKDKAQTHRRRLNRVLPQISWLILLTLFTFTSQAQTDSLYDLDPRMKYARLVLPDTTSVTAITIKYIEGSGIAIQQNQTTFLPDQFATKKVSAQQVNDSLKVVDGLLKKHQLTAQRTFATLAEDYLDNRRINAERNVRQDLVDLNLFHSAPLPEGSHYQDVAQLIEALNQLKIIEVAYAESMAPPPLVKSNTPDFGASQGYLLPAPNGIDAQFAWSLPNGQGENIKIIDVEYSFNTTHEDLPVFADDAGNHYPGYRDHGTAVLGIIAAEDNQLGIKGIADQAIMGFRSETQGRASAITSAAASMASGDIMLLEMQSYGPETGNTCVCTSNNCRYVPVESEPAVFAAIKQATANGIIVIEAGANGSVNLDDPIYQGAFNRKVQDSGAIIVGASLSTSRTRACFSNYGSRVDVHAWGENITTTGYGDLQNVGSEDSLYTAVFGGTSGASPIVVGAAATIQSIADNAGKPKYDSYGMRNLLSSTGTPQVTGDTGHIGPQPDLYQAISSIIPVLEDAYPVCNNNYCIRMLGNNFAADASVKVRANAANSPVLAEFAGNDIYVRSDYNGQERLQFPIQNLYLQNLFNKNGLCFWVVSDGIESNEQCFTRPATAAQPPFMGEPLLSYGNGEDLEHTSYVVVGTNNNRLKFMGNSWKKIAYDYQVTTDTVLEFKFKSNRQENEISGIGFIMAGSNSVTPARVWQVDGTEIYGNQSHHNYSGTGWVTYRIPVGQSFTGHISDMVFIADEDQHVGQNVLFEDPALLETSYPTPVRGFSYDTLRSGHGIHISQSGSTYYLYFSSYDQNGHPEWFYGSSTYANNQMSGTLNQVTYDFNSQSTTHTTVGNFSLNYGETQVNSNAHCAGKDRRMQLGSFYWNINGQSGNWCIQPIFKNSNDTPALPALHSGVYYEPTHSGSWGISLQTHEASSKESFAVVYYYDNNGIGRWVSDHSVHSSLGNLTYGMQHHTGYPRTTSGTLSSQSAGPFSIDFGIDTTADLDITYPLTPGGGLYKNNASISRLLQ</sequence>
<evidence type="ECO:0000313" key="6">
    <source>
        <dbReference type="EMBL" id="MFC3194064.1"/>
    </source>
</evidence>
<dbReference type="InterPro" id="IPR023828">
    <property type="entry name" value="Peptidase_S8_Ser-AS"/>
</dbReference>
<dbReference type="InterPro" id="IPR036852">
    <property type="entry name" value="Peptidase_S8/S53_dom_sf"/>
</dbReference>
<dbReference type="Proteomes" id="UP001595533">
    <property type="component" value="Unassembled WGS sequence"/>
</dbReference>
<evidence type="ECO:0000256" key="1">
    <source>
        <dbReference type="ARBA" id="ARBA00022670"/>
    </source>
</evidence>
<name>A0ABV7J812_9GAMM</name>
<keyword evidence="7" id="KW-1185">Reference proteome</keyword>
<dbReference type="InterPro" id="IPR015500">
    <property type="entry name" value="Peptidase_S8_subtilisin-rel"/>
</dbReference>